<dbReference type="AlphaFoldDB" id="A0AAV1V0H9"/>
<dbReference type="PANTHER" id="PTHR44927:SF1">
    <property type="entry name" value="FK506-BINDING PROTEIN 15"/>
    <property type="match status" value="1"/>
</dbReference>
<keyword evidence="1" id="KW-0175">Coiled coil</keyword>
<accession>A0AAV1V0H9</accession>
<gene>
    <name evidence="3" type="ORF">PM001_LOCUS24633</name>
</gene>
<feature type="compositionally biased region" description="Low complexity" evidence="2">
    <location>
        <begin position="375"/>
        <end position="387"/>
    </location>
</feature>
<evidence type="ECO:0000313" key="4">
    <source>
        <dbReference type="Proteomes" id="UP001162060"/>
    </source>
</evidence>
<feature type="coiled-coil region" evidence="1">
    <location>
        <begin position="642"/>
        <end position="758"/>
    </location>
</feature>
<feature type="region of interest" description="Disordered" evidence="2">
    <location>
        <begin position="303"/>
        <end position="325"/>
    </location>
</feature>
<dbReference type="Proteomes" id="UP001162060">
    <property type="component" value="Unassembled WGS sequence"/>
</dbReference>
<proteinExistence type="predicted"/>
<comment type="caution">
    <text evidence="3">The sequence shown here is derived from an EMBL/GenBank/DDBJ whole genome shotgun (WGS) entry which is preliminary data.</text>
</comment>
<reference evidence="3" key="1">
    <citation type="submission" date="2024-01" db="EMBL/GenBank/DDBJ databases">
        <authorList>
            <person name="Webb A."/>
        </authorList>
    </citation>
    <scope>NUCLEOTIDE SEQUENCE</scope>
    <source>
        <strain evidence="3">Pm1</strain>
    </source>
</reference>
<protein>
    <submittedName>
        <fullName evidence="3">Uncharacterized protein</fullName>
    </submittedName>
</protein>
<feature type="region of interest" description="Disordered" evidence="2">
    <location>
        <begin position="357"/>
        <end position="412"/>
    </location>
</feature>
<dbReference type="EMBL" id="CAKLBY020000246">
    <property type="protein sequence ID" value="CAK7939483.1"/>
    <property type="molecule type" value="Genomic_DNA"/>
</dbReference>
<evidence type="ECO:0000313" key="3">
    <source>
        <dbReference type="EMBL" id="CAK7939483.1"/>
    </source>
</evidence>
<evidence type="ECO:0000256" key="2">
    <source>
        <dbReference type="SAM" id="MobiDB-lite"/>
    </source>
</evidence>
<feature type="compositionally biased region" description="Low complexity" evidence="2">
    <location>
        <begin position="821"/>
        <end position="836"/>
    </location>
</feature>
<name>A0AAV1V0H9_9STRA</name>
<dbReference type="PANTHER" id="PTHR44927">
    <property type="entry name" value="FK506-BINDING PROTEIN 15"/>
    <property type="match status" value="1"/>
</dbReference>
<feature type="region of interest" description="Disordered" evidence="2">
    <location>
        <begin position="813"/>
        <end position="836"/>
    </location>
</feature>
<organism evidence="3 4">
    <name type="scientific">Peronospora matthiolae</name>
    <dbReference type="NCBI Taxonomy" id="2874970"/>
    <lineage>
        <taxon>Eukaryota</taxon>
        <taxon>Sar</taxon>
        <taxon>Stramenopiles</taxon>
        <taxon>Oomycota</taxon>
        <taxon>Peronosporomycetes</taxon>
        <taxon>Peronosporales</taxon>
        <taxon>Peronosporaceae</taxon>
        <taxon>Peronospora</taxon>
    </lineage>
</organism>
<sequence length="960" mass="106263">MATSGALLHSCTVYLHLYDAASGSYTQQTDAAVGCALLGGDRERPRAFSLLLYDAQKSPLLQVLLTPSTRFVPQTSNYVNFYDPQSKQYYAMRFRDAANSEEFLNAVALIKAQVLVHSATSFERQKRRVVLVDDVAMGREDAEALGAGDVAGVTLKKWHGAAAERDQFFSANPLDIRSRQTTDATTGNEVKRIKLLAEIEDGETDPFVAVLATEALIGMHKMAKRLVTVTFPDTQEWVIAEVELVKVKKSTRSSADLTPTPSKDEYVGAPITAASDVMEEQTLKEHDELVKRMAMLSRVGSQTSEMMASAQTKVHSRQTSVGDTEVMPKRASFSGLQSTEPPAGYVPVLLAGLQLPGQRPGSFRNMRNDSEVAKPSDSSSPSRAKSVTVPTFEPLKQLSTSPNVDVDGGTTLSSSLSSDLERLMKEQSDLARLHAELEQSKRKLQADDTSVGVPAAQRPHLSTKEVNYSVGLTEHKLAHEKQAPSFAPTPLASMGFHALSGGTSSSYRTTPDKWSPANLDIVPSFPSSTFNPQSLGAPAPPTPFSSSLTPYTNRSFPSYPSTPGVSGSGSLPDVENGIFRLQRSSTSIESMLHDLQSKMDRLLNVQNSMKASSYAGNARKYGGSVPFSSVAFSSSSSSSSSSSMLLKNIEKALAQREQLQEANARLEDANGELESSVEDLQNQHDLLQMENRALLDKLQSGNHLQQEKFGVELRSVQAKLSQSQEQMLAYQEENFRLRAELSAKDDKLAKEKAKLQEDVQKQYGTLRRQAEEEVRQGLMDSIDKMATENAALMAQVGEYSAQKKQWAHERDMMKKRLSEAQSQQVQLQDDSVKSQSAQNSRVQELLARLEQLEAESKGLEQQADKYRFEVQHLEELLVSKEHEMAELQSARNDREYAALSGLFKEFMNDIYFHFQDAFDEDTEFTGKEIVMAIRKILKQNTMDILAKLEEFYQQQVQHRQ</sequence>
<evidence type="ECO:0000256" key="1">
    <source>
        <dbReference type="SAM" id="Coils"/>
    </source>
</evidence>
<feature type="compositionally biased region" description="Polar residues" evidence="2">
    <location>
        <begin position="303"/>
        <end position="322"/>
    </location>
</feature>